<name>A0A7W2DSH5_9ACTN</name>
<evidence type="ECO:0000256" key="1">
    <source>
        <dbReference type="SAM" id="SignalP"/>
    </source>
</evidence>
<protein>
    <recommendedName>
        <fullName evidence="4">Lipoprotein</fullName>
    </recommendedName>
</protein>
<feature type="signal peptide" evidence="1">
    <location>
        <begin position="1"/>
        <end position="20"/>
    </location>
</feature>
<evidence type="ECO:0008006" key="4">
    <source>
        <dbReference type="Google" id="ProtNLM"/>
    </source>
</evidence>
<proteinExistence type="predicted"/>
<comment type="caution">
    <text evidence="2">The sequence shown here is derived from an EMBL/GenBank/DDBJ whole genome shotgun (WGS) entry which is preliminary data.</text>
</comment>
<dbReference type="AlphaFoldDB" id="A0A7W2DSH5"/>
<evidence type="ECO:0000313" key="3">
    <source>
        <dbReference type="Proteomes" id="UP000587608"/>
    </source>
</evidence>
<sequence length="143" mass="14919">MNPCLFLLLILLLAAGCSVGEPGKPIAGGRTTASTPAPEAVVRITQKAACARVDVLLDGLETPLELLADGTTPVSWSDDFRQAAPGFHQVGREGPGAVGYFAEGLGGDLDRLVPALEGRRTAEARAVGEVVTNRVRNLRNACK</sequence>
<reference evidence="2 3" key="1">
    <citation type="submission" date="2020-07" db="EMBL/GenBank/DDBJ databases">
        <title>Differential regulation of undecylprodigiosin biosynthesis in the yeast-scavenging Streptomyces strain MBK6.</title>
        <authorList>
            <person name="Baral B."/>
            <person name="Siitonen V."/>
            <person name="Laughlin M."/>
            <person name="Yamada K."/>
            <person name="Ilomaeki M."/>
            <person name="Metsae-Ketelae M."/>
            <person name="Niemi J."/>
        </authorList>
    </citation>
    <scope>NUCLEOTIDE SEQUENCE [LARGE SCALE GENOMIC DNA]</scope>
    <source>
        <strain evidence="2 3">MBK6</strain>
    </source>
</reference>
<keyword evidence="1" id="KW-0732">Signal</keyword>
<organism evidence="2 3">
    <name type="scientific">Streptomyces griseoaurantiacus</name>
    <dbReference type="NCBI Taxonomy" id="68213"/>
    <lineage>
        <taxon>Bacteria</taxon>
        <taxon>Bacillati</taxon>
        <taxon>Actinomycetota</taxon>
        <taxon>Actinomycetes</taxon>
        <taxon>Kitasatosporales</taxon>
        <taxon>Streptomycetaceae</taxon>
        <taxon>Streptomyces</taxon>
        <taxon>Streptomyces aurantiacus group</taxon>
    </lineage>
</organism>
<accession>A0A7W2DSH5</accession>
<gene>
    <name evidence="2" type="ORF">H1X69_12355</name>
</gene>
<dbReference type="Proteomes" id="UP000587608">
    <property type="component" value="Unassembled WGS sequence"/>
</dbReference>
<feature type="chain" id="PRO_5039698545" description="Lipoprotein" evidence="1">
    <location>
        <begin position="21"/>
        <end position="143"/>
    </location>
</feature>
<evidence type="ECO:0000313" key="2">
    <source>
        <dbReference type="EMBL" id="MBA5222208.1"/>
    </source>
</evidence>
<dbReference type="EMBL" id="JACERG010000010">
    <property type="protein sequence ID" value="MBA5222208.1"/>
    <property type="molecule type" value="Genomic_DNA"/>
</dbReference>